<evidence type="ECO:0000256" key="1">
    <source>
        <dbReference type="SAM" id="Phobius"/>
    </source>
</evidence>
<dbReference type="AlphaFoldDB" id="A0A2G5CQM3"/>
<keyword evidence="1" id="KW-1133">Transmembrane helix</keyword>
<evidence type="ECO:0000313" key="3">
    <source>
        <dbReference type="Proteomes" id="UP000230069"/>
    </source>
</evidence>
<feature type="transmembrane region" description="Helical" evidence="1">
    <location>
        <begin position="102"/>
        <end position="122"/>
    </location>
</feature>
<dbReference type="FunFam" id="1.20.120.1630:FF:000015">
    <property type="entry name" value="3-oxo-5-alpha-steroid 4-dehydrogenase (DUF1295)"/>
    <property type="match status" value="1"/>
</dbReference>
<accession>A0A2G5CQM3</accession>
<dbReference type="Gene3D" id="1.20.120.1630">
    <property type="match status" value="1"/>
</dbReference>
<dbReference type="Pfam" id="PF06966">
    <property type="entry name" value="DUF1295"/>
    <property type="match status" value="1"/>
</dbReference>
<feature type="transmembrane region" description="Helical" evidence="1">
    <location>
        <begin position="6"/>
        <end position="29"/>
    </location>
</feature>
<dbReference type="OrthoDB" id="67965at2759"/>
<dbReference type="PANTHER" id="PTHR32251">
    <property type="entry name" value="3-OXO-5-ALPHA-STEROID 4-DEHYDROGENASE"/>
    <property type="match status" value="1"/>
</dbReference>
<gene>
    <name evidence="2" type="ORF">AQUCO_04100194v1</name>
</gene>
<sequence length="306" mass="35251">MGTVSHFLALTAIITGVYELVFFTITALLRFDKLTDFAGSTNFILLSIVTLVSKGDWHFRQVILTLLVVIWSLRFGLFLVMRILQWGEDRRLDVIRSTFWKLAVFWTFQAVWVWSVSLPVTVVNASDSHPSIQAVDIVGWIMWAVGFSVEATADQQKLLFKNSTQNRGKWCNVGLWKVSRHPNYFGELLLWWGIFVSSTPVLEGAEWLVIFGPLFLTLLLLFVSGIPLLEESADKKFGNKADYRFYKKTTSPLIPLPTFLYEKLPAWFKVVFLFEFPLYSRNLPQDEMLNWYRKTKSQASKEVKAG</sequence>
<feature type="transmembrane region" description="Helical" evidence="1">
    <location>
        <begin position="59"/>
        <end position="81"/>
    </location>
</feature>
<keyword evidence="1" id="KW-0472">Membrane</keyword>
<dbReference type="PANTHER" id="PTHR32251:SF15">
    <property type="entry name" value="3-OXO-5-ALPHA-STEROID 4-DEHYDROGENASE (DUF1295)"/>
    <property type="match status" value="1"/>
</dbReference>
<dbReference type="FunCoup" id="A0A2G5CQM3">
    <property type="interactions" value="118"/>
</dbReference>
<organism evidence="2 3">
    <name type="scientific">Aquilegia coerulea</name>
    <name type="common">Rocky mountain columbine</name>
    <dbReference type="NCBI Taxonomy" id="218851"/>
    <lineage>
        <taxon>Eukaryota</taxon>
        <taxon>Viridiplantae</taxon>
        <taxon>Streptophyta</taxon>
        <taxon>Embryophyta</taxon>
        <taxon>Tracheophyta</taxon>
        <taxon>Spermatophyta</taxon>
        <taxon>Magnoliopsida</taxon>
        <taxon>Ranunculales</taxon>
        <taxon>Ranunculaceae</taxon>
        <taxon>Thalictroideae</taxon>
        <taxon>Aquilegia</taxon>
    </lineage>
</organism>
<dbReference type="GO" id="GO:0016020">
    <property type="term" value="C:membrane"/>
    <property type="evidence" value="ECO:0007669"/>
    <property type="project" value="TreeGrafter"/>
</dbReference>
<dbReference type="Proteomes" id="UP000230069">
    <property type="component" value="Unassembled WGS sequence"/>
</dbReference>
<proteinExistence type="predicted"/>
<keyword evidence="3" id="KW-1185">Reference proteome</keyword>
<dbReference type="InParanoid" id="A0A2G5CQM3"/>
<reference evidence="2 3" key="1">
    <citation type="submission" date="2017-09" db="EMBL/GenBank/DDBJ databases">
        <title>WGS assembly of Aquilegia coerulea Goldsmith.</title>
        <authorList>
            <person name="Hodges S."/>
            <person name="Kramer E."/>
            <person name="Nordborg M."/>
            <person name="Tomkins J."/>
            <person name="Borevitz J."/>
            <person name="Derieg N."/>
            <person name="Yan J."/>
            <person name="Mihaltcheva S."/>
            <person name="Hayes R.D."/>
            <person name="Rokhsar D."/>
        </authorList>
    </citation>
    <scope>NUCLEOTIDE SEQUENCE [LARGE SCALE GENOMIC DNA]</scope>
    <source>
        <strain evidence="3">cv. Goldsmith</strain>
    </source>
</reference>
<name>A0A2G5CQM3_AQUCA</name>
<dbReference type="InterPro" id="IPR010721">
    <property type="entry name" value="UstE-like"/>
</dbReference>
<dbReference type="EMBL" id="KZ305058">
    <property type="protein sequence ID" value="PIA33595.1"/>
    <property type="molecule type" value="Genomic_DNA"/>
</dbReference>
<protein>
    <recommendedName>
        <fullName evidence="4">Steroid 5-alpha reductase C-terminal domain-containing protein</fullName>
    </recommendedName>
</protein>
<keyword evidence="1" id="KW-0812">Transmembrane</keyword>
<evidence type="ECO:0000313" key="2">
    <source>
        <dbReference type="EMBL" id="PIA33595.1"/>
    </source>
</evidence>
<feature type="transmembrane region" description="Helical" evidence="1">
    <location>
        <begin position="208"/>
        <end position="229"/>
    </location>
</feature>
<evidence type="ECO:0008006" key="4">
    <source>
        <dbReference type="Google" id="ProtNLM"/>
    </source>
</evidence>